<gene>
    <name evidence="6" type="ORF">KK078_00295</name>
</gene>
<keyword evidence="2 5" id="KW-0812">Transmembrane</keyword>
<evidence type="ECO:0000256" key="1">
    <source>
        <dbReference type="ARBA" id="ARBA00004141"/>
    </source>
</evidence>
<evidence type="ECO:0000256" key="5">
    <source>
        <dbReference type="SAM" id="Phobius"/>
    </source>
</evidence>
<dbReference type="CDD" id="cd03682">
    <property type="entry name" value="ClC_sycA_like"/>
    <property type="match status" value="1"/>
</dbReference>
<dbReference type="EMBL" id="JAHESC010000001">
    <property type="protein sequence ID" value="MBT1684968.1"/>
    <property type="molecule type" value="Genomic_DNA"/>
</dbReference>
<dbReference type="GO" id="GO:0015108">
    <property type="term" value="F:chloride transmembrane transporter activity"/>
    <property type="evidence" value="ECO:0007669"/>
    <property type="project" value="InterPro"/>
</dbReference>
<comment type="subcellular location">
    <subcellularLocation>
        <location evidence="1">Membrane</location>
        <topology evidence="1">Multi-pass membrane protein</topology>
    </subcellularLocation>
</comment>
<dbReference type="Gene3D" id="1.10.3080.10">
    <property type="entry name" value="Clc chloride channel"/>
    <property type="match status" value="1"/>
</dbReference>
<sequence>MHKPESSFEHLLIAKHLLRWTLLILPVAIVVGLLVALFLWLLDLATQTRWANPWLLWLLPLAGIAIWYLYKVVGKNTDAGNNLVLDEIHNPGGGVPARMAPLILFTTVITHLFGGSAGREGTAVQIGGSTSSLFARWYRLDHQDRRVLLMAGVAAGFGAVFGTPITGAIFALEVLAVGRIKYDALVPCLIASVVADVTCLTVGIEHTHYSIHFRPAQQHITSFLKTDYILLAKVIAAGVIFGLAAWLFAKTTHHIKHWSNRYITYKWLIPVVGAVLVVGISYLIGTFDYLGLGVTTPDPDGVSIQSAFTPGGAHYYSWGIKLLLTAITLGMGFKGGEVTPLFFIGATLGNTLAVLTGAPVDLLAGLGFIAVFAGATNTPIACTIMGIELFGADNALYFAIACFTAYYFSGPTGIYTSQRTVVDKLHNTDSND</sequence>
<proteinExistence type="predicted"/>
<comment type="caution">
    <text evidence="6">The sequence shown here is derived from an EMBL/GenBank/DDBJ whole genome shotgun (WGS) entry which is preliminary data.</text>
</comment>
<feature type="transmembrane region" description="Helical" evidence="5">
    <location>
        <begin position="340"/>
        <end position="360"/>
    </location>
</feature>
<keyword evidence="3 5" id="KW-1133">Transmembrane helix</keyword>
<dbReference type="GO" id="GO:0016020">
    <property type="term" value="C:membrane"/>
    <property type="evidence" value="ECO:0007669"/>
    <property type="project" value="UniProtKB-SubCell"/>
</dbReference>
<dbReference type="Pfam" id="PF00654">
    <property type="entry name" value="Voltage_CLC"/>
    <property type="match status" value="1"/>
</dbReference>
<dbReference type="PRINTS" id="PR00762">
    <property type="entry name" value="CLCHANNEL"/>
</dbReference>
<reference evidence="6 7" key="1">
    <citation type="submission" date="2021-05" db="EMBL/GenBank/DDBJ databases">
        <title>A Polyphasic approach of four new species of the genus Ohtaekwangia: Ohtaekwangia histidinii sp. nov., Ohtaekwangia cretensis sp. nov., Ohtaekwangia indiensis sp. nov., Ohtaekwangia reichenbachii sp. nov. from diverse environment.</title>
        <authorList>
            <person name="Octaviana S."/>
        </authorList>
    </citation>
    <scope>NUCLEOTIDE SEQUENCE [LARGE SCALE GENOMIC DNA]</scope>
    <source>
        <strain evidence="6 7">PWU37</strain>
    </source>
</reference>
<dbReference type="InterPro" id="IPR001807">
    <property type="entry name" value="ClC"/>
</dbReference>
<keyword evidence="7" id="KW-1185">Reference proteome</keyword>
<name>A0AAP2GGF7_9BACT</name>
<dbReference type="InterPro" id="IPR050368">
    <property type="entry name" value="ClC-type_chloride_channel"/>
</dbReference>
<evidence type="ECO:0000256" key="4">
    <source>
        <dbReference type="ARBA" id="ARBA00023136"/>
    </source>
</evidence>
<dbReference type="SUPFAM" id="SSF81340">
    <property type="entry name" value="Clc chloride channel"/>
    <property type="match status" value="1"/>
</dbReference>
<keyword evidence="4 5" id="KW-0472">Membrane</keyword>
<feature type="transmembrane region" description="Helical" evidence="5">
    <location>
        <begin position="267"/>
        <end position="285"/>
    </location>
</feature>
<evidence type="ECO:0000313" key="7">
    <source>
        <dbReference type="Proteomes" id="UP001319180"/>
    </source>
</evidence>
<organism evidence="6 7">
    <name type="scientific">Dawidia soli</name>
    <dbReference type="NCBI Taxonomy" id="2782352"/>
    <lineage>
        <taxon>Bacteria</taxon>
        <taxon>Pseudomonadati</taxon>
        <taxon>Bacteroidota</taxon>
        <taxon>Cytophagia</taxon>
        <taxon>Cytophagales</taxon>
        <taxon>Chryseotaleaceae</taxon>
        <taxon>Dawidia</taxon>
    </lineage>
</organism>
<dbReference type="PANTHER" id="PTHR43427">
    <property type="entry name" value="CHLORIDE CHANNEL PROTEIN CLC-E"/>
    <property type="match status" value="1"/>
</dbReference>
<evidence type="ECO:0000256" key="2">
    <source>
        <dbReference type="ARBA" id="ARBA00022692"/>
    </source>
</evidence>
<feature type="transmembrane region" description="Helical" evidence="5">
    <location>
        <begin position="54"/>
        <end position="70"/>
    </location>
</feature>
<feature type="transmembrane region" description="Helical" evidence="5">
    <location>
        <begin position="366"/>
        <end position="387"/>
    </location>
</feature>
<feature type="transmembrane region" description="Helical" evidence="5">
    <location>
        <begin position="315"/>
        <end position="333"/>
    </location>
</feature>
<dbReference type="AlphaFoldDB" id="A0AAP2GGF7"/>
<evidence type="ECO:0000313" key="6">
    <source>
        <dbReference type="EMBL" id="MBT1684968.1"/>
    </source>
</evidence>
<feature type="transmembrane region" description="Helical" evidence="5">
    <location>
        <begin position="228"/>
        <end position="247"/>
    </location>
</feature>
<dbReference type="RefSeq" id="WP_254088223.1">
    <property type="nucleotide sequence ID" value="NZ_JAHESC010000001.1"/>
</dbReference>
<feature type="transmembrane region" description="Helical" evidence="5">
    <location>
        <begin position="394"/>
        <end position="415"/>
    </location>
</feature>
<evidence type="ECO:0000256" key="3">
    <source>
        <dbReference type="ARBA" id="ARBA00022989"/>
    </source>
</evidence>
<feature type="transmembrane region" description="Helical" evidence="5">
    <location>
        <begin position="147"/>
        <end position="172"/>
    </location>
</feature>
<protein>
    <submittedName>
        <fullName evidence="6">Voltage-gated chloride channel family protein</fullName>
    </submittedName>
</protein>
<accession>A0AAP2GGF7</accession>
<dbReference type="PANTHER" id="PTHR43427:SF12">
    <property type="entry name" value="CHLORIDE TRANSPORTER"/>
    <property type="match status" value="1"/>
</dbReference>
<dbReference type="Proteomes" id="UP001319180">
    <property type="component" value="Unassembled WGS sequence"/>
</dbReference>
<dbReference type="InterPro" id="IPR014743">
    <property type="entry name" value="Cl-channel_core"/>
</dbReference>
<feature type="transmembrane region" description="Helical" evidence="5">
    <location>
        <begin position="20"/>
        <end position="42"/>
    </location>
</feature>